<gene>
    <name evidence="3" type="ORF">S01H1_83232</name>
</gene>
<dbReference type="InterPro" id="IPR002765">
    <property type="entry name" value="UPF0145_YbjQ-like"/>
</dbReference>
<organism evidence="3">
    <name type="scientific">marine sediment metagenome</name>
    <dbReference type="NCBI Taxonomy" id="412755"/>
    <lineage>
        <taxon>unclassified sequences</taxon>
        <taxon>metagenomes</taxon>
        <taxon>ecological metagenomes</taxon>
    </lineage>
</organism>
<proteinExistence type="inferred from homology"/>
<evidence type="ECO:0000256" key="2">
    <source>
        <dbReference type="SAM" id="Phobius"/>
    </source>
</evidence>
<reference evidence="3" key="1">
    <citation type="journal article" date="2014" name="Front. Microbiol.">
        <title>High frequency of phylogenetically diverse reductive dehalogenase-homologous genes in deep subseafloor sedimentary metagenomes.</title>
        <authorList>
            <person name="Kawai M."/>
            <person name="Futagami T."/>
            <person name="Toyoda A."/>
            <person name="Takaki Y."/>
            <person name="Nishi S."/>
            <person name="Hori S."/>
            <person name="Arai W."/>
            <person name="Tsubouchi T."/>
            <person name="Morono Y."/>
            <person name="Uchiyama I."/>
            <person name="Ito T."/>
            <person name="Fujiyama A."/>
            <person name="Inagaki F."/>
            <person name="Takami H."/>
        </authorList>
    </citation>
    <scope>NUCLEOTIDE SEQUENCE</scope>
    <source>
        <strain evidence="3">Expedition CK06-06</strain>
    </source>
</reference>
<feature type="non-terminal residue" evidence="3">
    <location>
        <position position="1"/>
    </location>
</feature>
<evidence type="ECO:0000256" key="1">
    <source>
        <dbReference type="ARBA" id="ARBA00010751"/>
    </source>
</evidence>
<comment type="caution">
    <text evidence="3">The sequence shown here is derived from an EMBL/GenBank/DDBJ whole genome shotgun (WGS) entry which is preliminary data.</text>
</comment>
<dbReference type="AlphaFoldDB" id="X0XKB9"/>
<keyword evidence="2" id="KW-0472">Membrane</keyword>
<dbReference type="Pfam" id="PF01906">
    <property type="entry name" value="YbjQ_1"/>
    <property type="match status" value="1"/>
</dbReference>
<dbReference type="EMBL" id="BARS01056545">
    <property type="protein sequence ID" value="GAG43619.1"/>
    <property type="molecule type" value="Genomic_DNA"/>
</dbReference>
<sequence>SLPSEVAMEDVLGLVIGFVLVFGIPVGLLLAGWIIGSTVESAHFRRLAEWEQRLSAVMMSNMRQLPPNWQASDATLVVGEAVIATDRFKVVMASLRNLFGGRVRSYETLMERARREAVVRMLRHAQQSGANVVWNVRVETATIQGKQEGKSGGVEVMAYGTAFKVTGK</sequence>
<keyword evidence="2" id="KW-1133">Transmembrane helix</keyword>
<dbReference type="InterPro" id="IPR035439">
    <property type="entry name" value="UPF0145_dom_sf"/>
</dbReference>
<accession>X0XKB9</accession>
<dbReference type="PANTHER" id="PTHR34068">
    <property type="entry name" value="UPF0145 PROTEIN YBJQ"/>
    <property type="match status" value="1"/>
</dbReference>
<dbReference type="SUPFAM" id="SSF117782">
    <property type="entry name" value="YbjQ-like"/>
    <property type="match status" value="1"/>
</dbReference>
<protein>
    <recommendedName>
        <fullName evidence="4">Heavy metal-binding domain-containing protein</fullName>
    </recommendedName>
</protein>
<keyword evidence="2" id="KW-0812">Transmembrane</keyword>
<dbReference type="Gene3D" id="3.30.110.70">
    <property type="entry name" value="Hypothetical protein apc22750. Chain B"/>
    <property type="match status" value="1"/>
</dbReference>
<evidence type="ECO:0008006" key="4">
    <source>
        <dbReference type="Google" id="ProtNLM"/>
    </source>
</evidence>
<evidence type="ECO:0000313" key="3">
    <source>
        <dbReference type="EMBL" id="GAG43619.1"/>
    </source>
</evidence>
<feature type="transmembrane region" description="Helical" evidence="2">
    <location>
        <begin position="12"/>
        <end position="36"/>
    </location>
</feature>
<comment type="similarity">
    <text evidence="1">Belongs to the UPF0145 family.</text>
</comment>
<dbReference type="PANTHER" id="PTHR34068:SF2">
    <property type="entry name" value="UPF0145 PROTEIN SCO3412"/>
    <property type="match status" value="1"/>
</dbReference>
<name>X0XKB9_9ZZZZ</name>